<dbReference type="InterPro" id="IPR002645">
    <property type="entry name" value="STAS_dom"/>
</dbReference>
<dbReference type="PROSITE" id="PS50801">
    <property type="entry name" value="STAS"/>
    <property type="match status" value="1"/>
</dbReference>
<dbReference type="Proteomes" id="UP000430146">
    <property type="component" value="Unassembled WGS sequence"/>
</dbReference>
<dbReference type="InterPro" id="IPR036513">
    <property type="entry name" value="STAS_dom_sf"/>
</dbReference>
<sequence>MSQIIDTPPTPAERVDCHTAQFEIAWPQPRTAVVAAHGELDAANVAGFVEYAMLHAPDTDRVVIDLSGLTFFATAGFTALHTLNVECVAEEIHWALVASPAVDRLLRICDPDSTLPICDDVAAALTAVHNDPPRLLQLVPETS</sequence>
<dbReference type="OrthoDB" id="3697150at2"/>
<reference evidence="2 3" key="1">
    <citation type="submission" date="2019-11" db="EMBL/GenBank/DDBJ databases">
        <authorList>
            <person name="Holert J."/>
        </authorList>
    </citation>
    <scope>NUCLEOTIDE SEQUENCE [LARGE SCALE GENOMIC DNA]</scope>
    <source>
        <strain evidence="2">BC8_1</strain>
    </source>
</reference>
<accession>A0A5S9R1H7</accession>
<evidence type="ECO:0000313" key="3">
    <source>
        <dbReference type="Proteomes" id="UP000430146"/>
    </source>
</evidence>
<name>A0A5S9R1H7_MYCVN</name>
<dbReference type="EMBL" id="CACSIP010000024">
    <property type="protein sequence ID" value="CAA0126028.1"/>
    <property type="molecule type" value="Genomic_DNA"/>
</dbReference>
<keyword evidence="3" id="KW-1185">Reference proteome</keyword>
<dbReference type="RefSeq" id="WP_159232239.1">
    <property type="nucleotide sequence ID" value="NZ_CACSIP010000024.1"/>
</dbReference>
<gene>
    <name evidence="2" type="ORF">AELLOGFF_04739</name>
</gene>
<organism evidence="2 3">
    <name type="scientific">Mycolicibacterium vanbaalenii</name>
    <name type="common">Mycobacterium vanbaalenii</name>
    <dbReference type="NCBI Taxonomy" id="110539"/>
    <lineage>
        <taxon>Bacteria</taxon>
        <taxon>Bacillati</taxon>
        <taxon>Actinomycetota</taxon>
        <taxon>Actinomycetes</taxon>
        <taxon>Mycobacteriales</taxon>
        <taxon>Mycobacteriaceae</taxon>
        <taxon>Mycolicibacterium</taxon>
    </lineage>
</organism>
<proteinExistence type="predicted"/>
<evidence type="ECO:0000259" key="1">
    <source>
        <dbReference type="PROSITE" id="PS50801"/>
    </source>
</evidence>
<dbReference type="Pfam" id="PF01740">
    <property type="entry name" value="STAS"/>
    <property type="match status" value="1"/>
</dbReference>
<dbReference type="CDD" id="cd07043">
    <property type="entry name" value="STAS_anti-anti-sigma_factors"/>
    <property type="match status" value="1"/>
</dbReference>
<feature type="domain" description="STAS" evidence="1">
    <location>
        <begin position="29"/>
        <end position="80"/>
    </location>
</feature>
<evidence type="ECO:0000313" key="2">
    <source>
        <dbReference type="EMBL" id="CAA0126028.1"/>
    </source>
</evidence>
<protein>
    <recommendedName>
        <fullName evidence="1">STAS domain-containing protein</fullName>
    </recommendedName>
</protein>
<dbReference type="AlphaFoldDB" id="A0A5S9R1H7"/>
<dbReference type="SUPFAM" id="SSF52091">
    <property type="entry name" value="SpoIIaa-like"/>
    <property type="match status" value="1"/>
</dbReference>
<dbReference type="Gene3D" id="3.30.750.24">
    <property type="entry name" value="STAS domain"/>
    <property type="match status" value="1"/>
</dbReference>